<dbReference type="AlphaFoldDB" id="A0A7H0VEK8"/>
<evidence type="ECO:0000313" key="4">
    <source>
        <dbReference type="Proteomes" id="UP000516305"/>
    </source>
</evidence>
<keyword evidence="4" id="KW-1185">Reference proteome</keyword>
<feature type="chain" id="PRO_5028943109" evidence="2">
    <location>
        <begin position="19"/>
        <end position="431"/>
    </location>
</feature>
<feature type="signal peptide" evidence="2">
    <location>
        <begin position="1"/>
        <end position="18"/>
    </location>
</feature>
<dbReference type="InterPro" id="IPR011990">
    <property type="entry name" value="TPR-like_helical_dom_sf"/>
</dbReference>
<evidence type="ECO:0000256" key="1">
    <source>
        <dbReference type="PROSITE-ProRule" id="PRU00339"/>
    </source>
</evidence>
<protein>
    <submittedName>
        <fullName evidence="3">Tetratricopeptide repeat protein</fullName>
    </submittedName>
</protein>
<dbReference type="SMART" id="SM00028">
    <property type="entry name" value="TPR"/>
    <property type="match status" value="4"/>
</dbReference>
<dbReference type="KEGG" id="chyd:H4K34_17565"/>
<keyword evidence="1" id="KW-0802">TPR repeat</keyword>
<dbReference type="SUPFAM" id="SSF48452">
    <property type="entry name" value="TPR-like"/>
    <property type="match status" value="2"/>
</dbReference>
<dbReference type="Proteomes" id="UP000516305">
    <property type="component" value="Chromosome"/>
</dbReference>
<evidence type="ECO:0000313" key="3">
    <source>
        <dbReference type="EMBL" id="QNR24156.1"/>
    </source>
</evidence>
<dbReference type="PANTHER" id="PTHR12558:SF13">
    <property type="entry name" value="CELL DIVISION CYCLE PROTEIN 27 HOMOLOG"/>
    <property type="match status" value="1"/>
</dbReference>
<feature type="repeat" description="TPR" evidence="1">
    <location>
        <begin position="276"/>
        <end position="309"/>
    </location>
</feature>
<accession>A0A7H0VEK8</accession>
<dbReference type="RefSeq" id="WP_210758691.1">
    <property type="nucleotide sequence ID" value="NZ_CP060139.1"/>
</dbReference>
<keyword evidence="2" id="KW-0732">Signal</keyword>
<organism evidence="3 4">
    <name type="scientific">Croceimicrobium hydrocarbonivorans</name>
    <dbReference type="NCBI Taxonomy" id="2761580"/>
    <lineage>
        <taxon>Bacteria</taxon>
        <taxon>Pseudomonadati</taxon>
        <taxon>Bacteroidota</taxon>
        <taxon>Flavobacteriia</taxon>
        <taxon>Flavobacteriales</taxon>
        <taxon>Owenweeksiaceae</taxon>
        <taxon>Croceimicrobium</taxon>
    </lineage>
</organism>
<dbReference type="Pfam" id="PF13414">
    <property type="entry name" value="TPR_11"/>
    <property type="match status" value="1"/>
</dbReference>
<dbReference type="PANTHER" id="PTHR12558">
    <property type="entry name" value="CELL DIVISION CYCLE 16,23,27"/>
    <property type="match status" value="1"/>
</dbReference>
<gene>
    <name evidence="3" type="ORF">H4K34_17565</name>
</gene>
<evidence type="ECO:0000256" key="2">
    <source>
        <dbReference type="SAM" id="SignalP"/>
    </source>
</evidence>
<dbReference type="PROSITE" id="PS50005">
    <property type="entry name" value="TPR"/>
    <property type="match status" value="1"/>
</dbReference>
<dbReference type="Gene3D" id="1.25.40.10">
    <property type="entry name" value="Tetratricopeptide repeat domain"/>
    <property type="match status" value="3"/>
</dbReference>
<sequence length="431" mass="48723">MKRLIFLGAMLIGFSAIAQEKPVISSAVIAIDRNNDLTAAKGYIDEAQTIISGKSLSEVKEKDLAKFYYYKGLINYRVHINDDPAIQKLDANALDKAVEGFSQLLDLEKKIGKERYTTEAKQQLTALSTSFANRGIKASQNSDFEGAYADFLKSYEIKKKFMNSIDTSMYYNAALMAQNMKANEKAIPIYKDLLNMDYHGTRFYAVSVETGDTMDFASAQQMEMFVKNEQVTSPKSEGDIRPNLYKTVAYLSLAEGDTAGYTKTIQEGRVKFPENLDLIIAELQLFFDNKEYDKALANLDKAIAADPKNPLMYYNKGVILQNEMKRTNDALAAYEKTLEIDSNYTDALYMTSIIYIDSANAVVAKMNDLPYNATKKYNAYKKQKNEIFKTALPYLEKAYKKNEEDPQVKIALSQVYRSLEMYDKAKAVMGE</sequence>
<name>A0A7H0VEK8_9FLAO</name>
<dbReference type="InterPro" id="IPR019734">
    <property type="entry name" value="TPR_rpt"/>
</dbReference>
<reference evidence="3 4" key="1">
    <citation type="submission" date="2020-08" db="EMBL/GenBank/DDBJ databases">
        <title>Croceimicrobium hydrocarbonivorans gen. nov., sp. nov., a novel marine bacterium isolated from a bacterial consortium that degrades polyethylene terephthalate.</title>
        <authorList>
            <person name="Liu R."/>
        </authorList>
    </citation>
    <scope>NUCLEOTIDE SEQUENCE [LARGE SCALE GENOMIC DNA]</scope>
    <source>
        <strain evidence="3 4">A20-9</strain>
    </source>
</reference>
<dbReference type="EMBL" id="CP060139">
    <property type="protein sequence ID" value="QNR24156.1"/>
    <property type="molecule type" value="Genomic_DNA"/>
</dbReference>
<proteinExistence type="predicted"/>